<proteinExistence type="inferred from homology"/>
<evidence type="ECO:0000256" key="2">
    <source>
        <dbReference type="ARBA" id="ARBA00023054"/>
    </source>
</evidence>
<feature type="region of interest" description="Disordered" evidence="3">
    <location>
        <begin position="287"/>
        <end position="558"/>
    </location>
</feature>
<name>A0AAD5DBQ0_AMBAR</name>
<dbReference type="Pfam" id="PF08243">
    <property type="entry name" value="SPT2"/>
    <property type="match status" value="1"/>
</dbReference>
<dbReference type="Gene3D" id="3.60.21.10">
    <property type="match status" value="1"/>
</dbReference>
<dbReference type="AlphaFoldDB" id="A0AAD5DBQ0"/>
<dbReference type="GO" id="GO:0006360">
    <property type="term" value="P:transcription by RNA polymerase I"/>
    <property type="evidence" value="ECO:0007669"/>
    <property type="project" value="TreeGrafter"/>
</dbReference>
<dbReference type="SMART" id="SM00784">
    <property type="entry name" value="SPT2"/>
    <property type="match status" value="1"/>
</dbReference>
<feature type="compositionally biased region" description="Basic and acidic residues" evidence="3">
    <location>
        <begin position="494"/>
        <end position="505"/>
    </location>
</feature>
<evidence type="ECO:0008006" key="7">
    <source>
        <dbReference type="Google" id="ProtNLM"/>
    </source>
</evidence>
<evidence type="ECO:0000313" key="6">
    <source>
        <dbReference type="Proteomes" id="UP001206925"/>
    </source>
</evidence>
<keyword evidence="4" id="KW-0472">Membrane</keyword>
<dbReference type="PANTHER" id="PTHR22691">
    <property type="entry name" value="YEAST SPT2-RELATED"/>
    <property type="match status" value="1"/>
</dbReference>
<feature type="compositionally biased region" description="Pro residues" evidence="3">
    <location>
        <begin position="348"/>
        <end position="357"/>
    </location>
</feature>
<evidence type="ECO:0000256" key="1">
    <source>
        <dbReference type="ARBA" id="ARBA00006461"/>
    </source>
</evidence>
<keyword evidence="6" id="KW-1185">Reference proteome</keyword>
<accession>A0AAD5DBQ0</accession>
<dbReference type="SUPFAM" id="SSF56300">
    <property type="entry name" value="Metallo-dependent phosphatases"/>
    <property type="match status" value="1"/>
</dbReference>
<keyword evidence="2" id="KW-0175">Coiled coil</keyword>
<feature type="compositionally biased region" description="Low complexity" evidence="3">
    <location>
        <begin position="517"/>
        <end position="527"/>
    </location>
</feature>
<feature type="compositionally biased region" description="Polar residues" evidence="3">
    <location>
        <begin position="366"/>
        <end position="381"/>
    </location>
</feature>
<dbReference type="InterPro" id="IPR029052">
    <property type="entry name" value="Metallo-depent_PP-like"/>
</dbReference>
<evidence type="ECO:0000256" key="4">
    <source>
        <dbReference type="SAM" id="Phobius"/>
    </source>
</evidence>
<feature type="transmembrane region" description="Helical" evidence="4">
    <location>
        <begin position="110"/>
        <end position="128"/>
    </location>
</feature>
<feature type="region of interest" description="Disordered" evidence="3">
    <location>
        <begin position="188"/>
        <end position="212"/>
    </location>
</feature>
<feature type="compositionally biased region" description="Basic and acidic residues" evidence="3">
    <location>
        <begin position="602"/>
        <end position="623"/>
    </location>
</feature>
<dbReference type="EMBL" id="JAMZMK010000360">
    <property type="protein sequence ID" value="KAI7756510.1"/>
    <property type="molecule type" value="Genomic_DNA"/>
</dbReference>
<feature type="region of interest" description="Disordered" evidence="3">
    <location>
        <begin position="602"/>
        <end position="637"/>
    </location>
</feature>
<gene>
    <name evidence="5" type="ORF">M8C21_014499</name>
</gene>
<dbReference type="PANTHER" id="PTHR22691:SF8">
    <property type="entry name" value="PROTEIN SPT2 HOMOLOG"/>
    <property type="match status" value="1"/>
</dbReference>
<comment type="caution">
    <text evidence="5">The sequence shown here is derived from an EMBL/GenBank/DDBJ whole genome shotgun (WGS) entry which is preliminary data.</text>
</comment>
<comment type="similarity">
    <text evidence="1">Belongs to the SPT2 family.</text>
</comment>
<dbReference type="Proteomes" id="UP001206925">
    <property type="component" value="Unassembled WGS sequence"/>
</dbReference>
<organism evidence="5 6">
    <name type="scientific">Ambrosia artemisiifolia</name>
    <name type="common">Common ragweed</name>
    <dbReference type="NCBI Taxonomy" id="4212"/>
    <lineage>
        <taxon>Eukaryota</taxon>
        <taxon>Viridiplantae</taxon>
        <taxon>Streptophyta</taxon>
        <taxon>Embryophyta</taxon>
        <taxon>Tracheophyta</taxon>
        <taxon>Spermatophyta</taxon>
        <taxon>Magnoliopsida</taxon>
        <taxon>eudicotyledons</taxon>
        <taxon>Gunneridae</taxon>
        <taxon>Pentapetalae</taxon>
        <taxon>asterids</taxon>
        <taxon>campanulids</taxon>
        <taxon>Asterales</taxon>
        <taxon>Asteraceae</taxon>
        <taxon>Asteroideae</taxon>
        <taxon>Heliantheae alliance</taxon>
        <taxon>Heliantheae</taxon>
        <taxon>Ambrosia</taxon>
    </lineage>
</organism>
<reference evidence="5" key="1">
    <citation type="submission" date="2022-06" db="EMBL/GenBank/DDBJ databases">
        <title>Uncovering the hologenomic basis of an extraordinary plant invasion.</title>
        <authorList>
            <person name="Bieker V.C."/>
            <person name="Martin M.D."/>
            <person name="Gilbert T."/>
            <person name="Hodgins K."/>
            <person name="Battlay P."/>
            <person name="Petersen B."/>
            <person name="Wilson J."/>
        </authorList>
    </citation>
    <scope>NUCLEOTIDE SEQUENCE</scope>
    <source>
        <strain evidence="5">AA19_3_7</strain>
        <tissue evidence="5">Leaf</tissue>
    </source>
</reference>
<dbReference type="InterPro" id="IPR013256">
    <property type="entry name" value="Chromatin_SPT2"/>
</dbReference>
<protein>
    <recommendedName>
        <fullName evidence="7">Calcineurin-like phosphoesterase domain-containing protein</fullName>
    </recommendedName>
</protein>
<feature type="compositionally biased region" description="Polar residues" evidence="3">
    <location>
        <begin position="390"/>
        <end position="430"/>
    </location>
</feature>
<sequence>MALEESSAKWKVVIGHHTIFSAGHHGNTQELVDQLLPILEAKGVDLYINGHDHCLQHISSQNSQLQFLTSGGGSKAWRGEVNQWDPNGMKFFYDGQGFMTLRVTQNEINVAFYDVFGMAAVLFALYAACRFSNNQLRLGGGGPPGDNGGKVWIWCVSVVSRLNAVSVLKIRGYNSTMAEYDLDEYEDYEDEGGEYEEEGEGYEEEEEERLPTQEELEYLELRQKLKERIRKKMKKDPSLDLAGSREKKSKMPYDNFGSFFGPSQPVIAQRVIQESKSLLENPHLAERFTKAKTIENRSGSSTPAASKPRPDGQQPRRVDNSAKPKAKIQMLKNTRDYSFLLSDDAELPIPPKNPPKSVPATRPEMHSSQRQPSNSGRTVSNGHREERKSLPTSSQMRPKAGQQSQRPSTVSNGQQSQRPSTANKLTSTSVDPRKQVGRNEGSGPGRPSGQKPLPSKMPTVVNKSKAIPPPVSRGSIPTGHKTQPSRPLPPVQKKPLEQKRDDRGSTKGNIIRKPVVSSKPQIKQQQPSRPPARPPASSQQRERLQKRPARPFDDEDDGEKAISMIRNMFGYNPNKYRGINDEDDSDMEAGFDDIMMEEKRSARIAAREDEEELKKIEEEERRERMRKAARKRKLNQR</sequence>
<dbReference type="GO" id="GO:0003677">
    <property type="term" value="F:DNA binding"/>
    <property type="evidence" value="ECO:0007669"/>
    <property type="project" value="TreeGrafter"/>
</dbReference>
<feature type="compositionally biased region" description="Basic residues" evidence="3">
    <location>
        <begin position="624"/>
        <end position="637"/>
    </location>
</feature>
<dbReference type="GO" id="GO:0005730">
    <property type="term" value="C:nucleolus"/>
    <property type="evidence" value="ECO:0007669"/>
    <property type="project" value="TreeGrafter"/>
</dbReference>
<keyword evidence="4" id="KW-1133">Transmembrane helix</keyword>
<evidence type="ECO:0000256" key="3">
    <source>
        <dbReference type="SAM" id="MobiDB-lite"/>
    </source>
</evidence>
<feature type="compositionally biased region" description="Basic and acidic residues" evidence="3">
    <location>
        <begin position="308"/>
        <end position="322"/>
    </location>
</feature>
<keyword evidence="4" id="KW-0812">Transmembrane</keyword>
<evidence type="ECO:0000313" key="5">
    <source>
        <dbReference type="EMBL" id="KAI7756510.1"/>
    </source>
</evidence>
<dbReference type="GO" id="GO:0006334">
    <property type="term" value="P:nucleosome assembly"/>
    <property type="evidence" value="ECO:0007669"/>
    <property type="project" value="TreeGrafter"/>
</dbReference>
<dbReference type="GO" id="GO:0042393">
    <property type="term" value="F:histone binding"/>
    <property type="evidence" value="ECO:0007669"/>
    <property type="project" value="TreeGrafter"/>
</dbReference>